<evidence type="ECO:0000256" key="2">
    <source>
        <dbReference type="ARBA" id="ARBA00022475"/>
    </source>
</evidence>
<keyword evidence="4 6" id="KW-1133">Transmembrane helix</keyword>
<keyword evidence="2" id="KW-1003">Cell membrane</keyword>
<feature type="transmembrane region" description="Helical" evidence="6">
    <location>
        <begin position="71"/>
        <end position="89"/>
    </location>
</feature>
<evidence type="ECO:0000256" key="6">
    <source>
        <dbReference type="SAM" id="Phobius"/>
    </source>
</evidence>
<reference evidence="7 8" key="1">
    <citation type="submission" date="2023-07" db="EMBL/GenBank/DDBJ databases">
        <title>Genomic Encyclopedia of Type Strains, Phase IV (KMG-IV): sequencing the most valuable type-strain genomes for metagenomic binning, comparative biology and taxonomic classification.</title>
        <authorList>
            <person name="Goeker M."/>
        </authorList>
    </citation>
    <scope>NUCLEOTIDE SEQUENCE [LARGE SCALE GENOMIC DNA]</scope>
    <source>
        <strain evidence="7 8">T98</strain>
    </source>
</reference>
<proteinExistence type="predicted"/>
<evidence type="ECO:0000313" key="7">
    <source>
        <dbReference type="EMBL" id="MDT3427622.1"/>
    </source>
</evidence>
<feature type="transmembrane region" description="Helical" evidence="6">
    <location>
        <begin position="33"/>
        <end position="59"/>
    </location>
</feature>
<gene>
    <name evidence="7" type="ORF">J2Z22_003185</name>
</gene>
<evidence type="ECO:0000256" key="1">
    <source>
        <dbReference type="ARBA" id="ARBA00004651"/>
    </source>
</evidence>
<dbReference type="Pfam" id="PF01810">
    <property type="entry name" value="LysE"/>
    <property type="match status" value="1"/>
</dbReference>
<feature type="transmembrane region" description="Helical" evidence="6">
    <location>
        <begin position="147"/>
        <end position="172"/>
    </location>
</feature>
<evidence type="ECO:0000256" key="5">
    <source>
        <dbReference type="ARBA" id="ARBA00023136"/>
    </source>
</evidence>
<organism evidence="7 8">
    <name type="scientific">Paenibacillus forsythiae</name>
    <dbReference type="NCBI Taxonomy" id="365616"/>
    <lineage>
        <taxon>Bacteria</taxon>
        <taxon>Bacillati</taxon>
        <taxon>Bacillota</taxon>
        <taxon>Bacilli</taxon>
        <taxon>Bacillales</taxon>
        <taxon>Paenibacillaceae</taxon>
        <taxon>Paenibacillus</taxon>
    </lineage>
</organism>
<feature type="transmembrane region" description="Helical" evidence="6">
    <location>
        <begin position="184"/>
        <end position="201"/>
    </location>
</feature>
<sequence>MDTFISYIILGLSLSAPIGPINAAQLDKGFRSGFWHAWVLGLGAICADILYMLLVYFGVIHLLESPYIKAFLWLFGFLVLIYTGIESIRDAGRISFSGPRREADSLGKSLLSGFLMSLLNPLSILFWLGIYGSVLAKASEEYPMRQLLLYSGGIVLGILLWDFSMAGTASFFRKFLTNRVLKRLSILSGLSLVGFGLYFGLERPSCSFTTKSVQVRKKPACSKPRFTQTNSLDAKAAARISGLGNLH</sequence>
<comment type="subcellular location">
    <subcellularLocation>
        <location evidence="1">Cell membrane</location>
        <topology evidence="1">Multi-pass membrane protein</topology>
    </subcellularLocation>
</comment>
<dbReference type="PANTHER" id="PTHR30086">
    <property type="entry name" value="ARGININE EXPORTER PROTEIN ARGO"/>
    <property type="match status" value="1"/>
</dbReference>
<dbReference type="EMBL" id="JAUSUY010000013">
    <property type="protein sequence ID" value="MDT3427622.1"/>
    <property type="molecule type" value="Genomic_DNA"/>
</dbReference>
<comment type="caution">
    <text evidence="7">The sequence shown here is derived from an EMBL/GenBank/DDBJ whole genome shotgun (WGS) entry which is preliminary data.</text>
</comment>
<evidence type="ECO:0000256" key="4">
    <source>
        <dbReference type="ARBA" id="ARBA00022989"/>
    </source>
</evidence>
<evidence type="ECO:0000256" key="3">
    <source>
        <dbReference type="ARBA" id="ARBA00022692"/>
    </source>
</evidence>
<keyword evidence="8" id="KW-1185">Reference proteome</keyword>
<keyword evidence="5 6" id="KW-0472">Membrane</keyword>
<keyword evidence="3 6" id="KW-0812">Transmembrane</keyword>
<name>A0ABU3HC75_9BACL</name>
<evidence type="ECO:0000313" key="8">
    <source>
        <dbReference type="Proteomes" id="UP001248709"/>
    </source>
</evidence>
<dbReference type="PANTHER" id="PTHR30086:SF6">
    <property type="entry name" value="AMINO ACID EFFLUX PROTEIN YCGF-RELATED"/>
    <property type="match status" value="1"/>
</dbReference>
<protein>
    <submittedName>
        <fullName evidence="7">Threonine/homoserine/homoserine lactone efflux protein</fullName>
    </submittedName>
</protein>
<dbReference type="Proteomes" id="UP001248709">
    <property type="component" value="Unassembled WGS sequence"/>
</dbReference>
<dbReference type="InterPro" id="IPR001123">
    <property type="entry name" value="LeuE-type"/>
</dbReference>
<accession>A0ABU3HC75</accession>
<feature type="transmembrane region" description="Helical" evidence="6">
    <location>
        <begin position="109"/>
        <end position="135"/>
    </location>
</feature>